<dbReference type="PROSITE" id="PS51257">
    <property type="entry name" value="PROKAR_LIPOPROTEIN"/>
    <property type="match status" value="1"/>
</dbReference>
<sequence length="415" mass="42487">MASRIFTAGLFAASVSHVLASCAYGTHIDPRAEGGKVKVNNFAYTGSTGPLNWVALDTTANALCATGTTQSPIDMVAGAFNVIPGNSINLEIPDMAEGTEFENLGTTVEVIAKGGSMQVGGTNFTLQQFHFHLPSEHLDSGKSMAMEMHMVFEGANQEIAVIGTYIDLERGAATAAPVAEAPVAEDGAAAGNATVERRSKLSRRAAAAAAAAGVPKAIPLMGTTPLNAEAEAETPKAIPLMGTTPLKVEAEAAASSNLLETVFSSLDAIKEPGTVTETGALNMQEVVSLLTAGNFQSYMGSLTTPPCSEGVQWLVSTQRLMVKPETFIAVRDVIGFNSRFPQNTLGQENILQVAQKTIAGANIANPVVAAPVAAAPAAEAPKEVPAAEAPTAEAPASEAPAAEAPKEAAPAGAHA</sequence>
<dbReference type="SUPFAM" id="SSF51069">
    <property type="entry name" value="Carbonic anhydrase"/>
    <property type="match status" value="1"/>
</dbReference>
<evidence type="ECO:0000256" key="3">
    <source>
        <dbReference type="ARBA" id="ARBA00022723"/>
    </source>
</evidence>
<dbReference type="PROSITE" id="PS51144">
    <property type="entry name" value="ALPHA_CA_2"/>
    <property type="match status" value="1"/>
</dbReference>
<dbReference type="AlphaFoldDB" id="A0AAD9H601"/>
<feature type="region of interest" description="Disordered" evidence="7">
    <location>
        <begin position="378"/>
        <end position="415"/>
    </location>
</feature>
<comment type="similarity">
    <text evidence="1">Belongs to the alpha-carbonic anhydrase family.</text>
</comment>
<organism evidence="10 11">
    <name type="scientific">Colletotrichum zoysiae</name>
    <dbReference type="NCBI Taxonomy" id="1216348"/>
    <lineage>
        <taxon>Eukaryota</taxon>
        <taxon>Fungi</taxon>
        <taxon>Dikarya</taxon>
        <taxon>Ascomycota</taxon>
        <taxon>Pezizomycotina</taxon>
        <taxon>Sordariomycetes</taxon>
        <taxon>Hypocreomycetidae</taxon>
        <taxon>Glomerellales</taxon>
        <taxon>Glomerellaceae</taxon>
        <taxon>Colletotrichum</taxon>
        <taxon>Colletotrichum graminicola species complex</taxon>
    </lineage>
</organism>
<dbReference type="PANTHER" id="PTHR18952:SF265">
    <property type="entry name" value="CARBONIC ANHYDRASE"/>
    <property type="match status" value="1"/>
</dbReference>
<evidence type="ECO:0000256" key="4">
    <source>
        <dbReference type="ARBA" id="ARBA00022833"/>
    </source>
</evidence>
<dbReference type="SMART" id="SM01057">
    <property type="entry name" value="Carb_anhydrase"/>
    <property type="match status" value="1"/>
</dbReference>
<dbReference type="InterPro" id="IPR036398">
    <property type="entry name" value="CA_dom_sf"/>
</dbReference>
<evidence type="ECO:0000256" key="1">
    <source>
        <dbReference type="ARBA" id="ARBA00010718"/>
    </source>
</evidence>
<dbReference type="CDD" id="cd03124">
    <property type="entry name" value="alpha_CA_prokaryotic_like"/>
    <property type="match status" value="1"/>
</dbReference>
<gene>
    <name evidence="10" type="ORF">LX32DRAFT_213823</name>
</gene>
<keyword evidence="11" id="KW-1185">Reference proteome</keyword>
<evidence type="ECO:0000256" key="6">
    <source>
        <dbReference type="ARBA" id="ARBA00048348"/>
    </source>
</evidence>
<evidence type="ECO:0000259" key="9">
    <source>
        <dbReference type="PROSITE" id="PS51144"/>
    </source>
</evidence>
<comment type="catalytic activity">
    <reaction evidence="6">
        <text>hydrogencarbonate + H(+) = CO2 + H2O</text>
        <dbReference type="Rhea" id="RHEA:10748"/>
        <dbReference type="ChEBI" id="CHEBI:15377"/>
        <dbReference type="ChEBI" id="CHEBI:15378"/>
        <dbReference type="ChEBI" id="CHEBI:16526"/>
        <dbReference type="ChEBI" id="CHEBI:17544"/>
        <dbReference type="EC" id="4.2.1.1"/>
    </reaction>
</comment>
<feature type="signal peptide" evidence="8">
    <location>
        <begin position="1"/>
        <end position="20"/>
    </location>
</feature>
<evidence type="ECO:0000256" key="5">
    <source>
        <dbReference type="ARBA" id="ARBA00023239"/>
    </source>
</evidence>
<dbReference type="InterPro" id="IPR041891">
    <property type="entry name" value="Alpha_CA_prokaryot-like"/>
</dbReference>
<protein>
    <recommendedName>
        <fullName evidence="2">carbonic anhydrase</fullName>
        <ecNumber evidence="2">4.2.1.1</ecNumber>
    </recommendedName>
</protein>
<reference evidence="10" key="1">
    <citation type="submission" date="2021-06" db="EMBL/GenBank/DDBJ databases">
        <title>Comparative genomics, transcriptomics and evolutionary studies reveal genomic signatures of adaptation to plant cell wall in hemibiotrophic fungi.</title>
        <authorList>
            <consortium name="DOE Joint Genome Institute"/>
            <person name="Baroncelli R."/>
            <person name="Diaz J.F."/>
            <person name="Benocci T."/>
            <person name="Peng M."/>
            <person name="Battaglia E."/>
            <person name="Haridas S."/>
            <person name="Andreopoulos W."/>
            <person name="Labutti K."/>
            <person name="Pangilinan J."/>
            <person name="Floch G.L."/>
            <person name="Makela M.R."/>
            <person name="Henrissat B."/>
            <person name="Grigoriev I.V."/>
            <person name="Crouch J.A."/>
            <person name="De Vries R.P."/>
            <person name="Sukno S.A."/>
            <person name="Thon M.R."/>
        </authorList>
    </citation>
    <scope>NUCLEOTIDE SEQUENCE</scope>
    <source>
        <strain evidence="10">MAFF235873</strain>
    </source>
</reference>
<evidence type="ECO:0000256" key="7">
    <source>
        <dbReference type="SAM" id="MobiDB-lite"/>
    </source>
</evidence>
<dbReference type="GO" id="GO:0008270">
    <property type="term" value="F:zinc ion binding"/>
    <property type="evidence" value="ECO:0007669"/>
    <property type="project" value="InterPro"/>
</dbReference>
<evidence type="ECO:0000256" key="2">
    <source>
        <dbReference type="ARBA" id="ARBA00012925"/>
    </source>
</evidence>
<comment type="caution">
    <text evidence="10">The sequence shown here is derived from an EMBL/GenBank/DDBJ whole genome shotgun (WGS) entry which is preliminary data.</text>
</comment>
<dbReference type="EMBL" id="MU843060">
    <property type="protein sequence ID" value="KAK2022114.1"/>
    <property type="molecule type" value="Genomic_DNA"/>
</dbReference>
<dbReference type="EC" id="4.2.1.1" evidence="2"/>
<keyword evidence="3" id="KW-0479">Metal-binding</keyword>
<keyword evidence="4" id="KW-0862">Zinc</keyword>
<name>A0AAD9H601_9PEZI</name>
<evidence type="ECO:0000313" key="11">
    <source>
        <dbReference type="Proteomes" id="UP001232148"/>
    </source>
</evidence>
<dbReference type="PANTHER" id="PTHR18952">
    <property type="entry name" value="CARBONIC ANHYDRASE"/>
    <property type="match status" value="1"/>
</dbReference>
<evidence type="ECO:0000313" key="10">
    <source>
        <dbReference type="EMBL" id="KAK2022114.1"/>
    </source>
</evidence>
<dbReference type="InterPro" id="IPR023561">
    <property type="entry name" value="Carbonic_anhydrase_a-class"/>
</dbReference>
<keyword evidence="5" id="KW-0456">Lyase</keyword>
<proteinExistence type="inferred from homology"/>
<dbReference type="GO" id="GO:0004089">
    <property type="term" value="F:carbonate dehydratase activity"/>
    <property type="evidence" value="ECO:0007669"/>
    <property type="project" value="UniProtKB-EC"/>
</dbReference>
<feature type="domain" description="Alpha-carbonic anhydrase" evidence="9">
    <location>
        <begin position="40"/>
        <end position="362"/>
    </location>
</feature>
<accession>A0AAD9H601</accession>
<dbReference type="Gene3D" id="3.10.200.10">
    <property type="entry name" value="Alpha carbonic anhydrase"/>
    <property type="match status" value="2"/>
</dbReference>
<dbReference type="InterPro" id="IPR001148">
    <property type="entry name" value="CA_dom"/>
</dbReference>
<feature type="chain" id="PRO_5042105721" description="carbonic anhydrase" evidence="8">
    <location>
        <begin position="21"/>
        <end position="415"/>
    </location>
</feature>
<keyword evidence="8" id="KW-0732">Signal</keyword>
<evidence type="ECO:0000256" key="8">
    <source>
        <dbReference type="SAM" id="SignalP"/>
    </source>
</evidence>
<dbReference type="Proteomes" id="UP001232148">
    <property type="component" value="Unassembled WGS sequence"/>
</dbReference>
<dbReference type="Pfam" id="PF00194">
    <property type="entry name" value="Carb_anhydrase"/>
    <property type="match status" value="2"/>
</dbReference>